<feature type="transmembrane region" description="Helical" evidence="6">
    <location>
        <begin position="124"/>
        <end position="142"/>
    </location>
</feature>
<comment type="subcellular location">
    <subcellularLocation>
        <location evidence="1">Membrane</location>
        <topology evidence="1">Multi-pass membrane protein</topology>
    </subcellularLocation>
</comment>
<dbReference type="RefSeq" id="WP_018304455.1">
    <property type="nucleotide sequence ID" value="NZ_KB902313.1"/>
</dbReference>
<dbReference type="GO" id="GO:0033013">
    <property type="term" value="P:tetrapyrrole metabolic process"/>
    <property type="evidence" value="ECO:0007669"/>
    <property type="project" value="UniProtKB-ARBA"/>
</dbReference>
<comment type="similarity">
    <text evidence="2">Belongs to the TspO/BZRP family.</text>
</comment>
<dbReference type="eggNOG" id="COG3476">
    <property type="taxonomic scope" value="Bacteria"/>
</dbReference>
<dbReference type="InterPro" id="IPR038330">
    <property type="entry name" value="TspO/MBR-related_sf"/>
</dbReference>
<reference evidence="7 8" key="1">
    <citation type="submission" date="2013-01" db="EMBL/GenBank/DDBJ databases">
        <authorList>
            <person name="Fiebig A."/>
            <person name="Goeker M."/>
            <person name="Klenk H.-P.P."/>
        </authorList>
    </citation>
    <scope>NUCLEOTIDE SEQUENCE [LARGE SCALE GENOMIC DNA]</scope>
    <source>
        <strain evidence="7 8">DSM 24838</strain>
    </source>
</reference>
<feature type="transmembrane region" description="Helical" evidence="6">
    <location>
        <begin position="41"/>
        <end position="60"/>
    </location>
</feature>
<dbReference type="Gene3D" id="1.20.1260.100">
    <property type="entry name" value="TspO/MBR protein"/>
    <property type="match status" value="1"/>
</dbReference>
<dbReference type="PATRIC" id="fig|1123501.6.peg.386"/>
<protein>
    <submittedName>
        <fullName evidence="7">TspO and MBR related protein</fullName>
    </submittedName>
</protein>
<dbReference type="PANTHER" id="PTHR10057:SF0">
    <property type="entry name" value="TRANSLOCATOR PROTEIN"/>
    <property type="match status" value="1"/>
</dbReference>
<keyword evidence="8" id="KW-1185">Reference proteome</keyword>
<evidence type="ECO:0000256" key="5">
    <source>
        <dbReference type="ARBA" id="ARBA00023136"/>
    </source>
</evidence>
<dbReference type="AlphaFoldDB" id="A0A0D0QIR2"/>
<organism evidence="7 8">
    <name type="scientific">Wenxinia marina DSM 24838</name>
    <dbReference type="NCBI Taxonomy" id="1123501"/>
    <lineage>
        <taxon>Bacteria</taxon>
        <taxon>Pseudomonadati</taxon>
        <taxon>Pseudomonadota</taxon>
        <taxon>Alphaproteobacteria</taxon>
        <taxon>Rhodobacterales</taxon>
        <taxon>Roseobacteraceae</taxon>
        <taxon>Wenxinia</taxon>
    </lineage>
</organism>
<evidence type="ECO:0000256" key="4">
    <source>
        <dbReference type="ARBA" id="ARBA00022989"/>
    </source>
</evidence>
<comment type="caution">
    <text evidence="7">The sequence shown here is derived from an EMBL/GenBank/DDBJ whole genome shotgun (WGS) entry which is preliminary data.</text>
</comment>
<dbReference type="OrthoDB" id="9795496at2"/>
<dbReference type="PANTHER" id="PTHR10057">
    <property type="entry name" value="PERIPHERAL-TYPE BENZODIAZEPINE RECEPTOR"/>
    <property type="match status" value="1"/>
</dbReference>
<accession>A0A0D0QIR2</accession>
<feature type="transmembrane region" description="Helical" evidence="6">
    <location>
        <begin position="67"/>
        <end position="87"/>
    </location>
</feature>
<dbReference type="Pfam" id="PF03073">
    <property type="entry name" value="TspO_MBR"/>
    <property type="match status" value="1"/>
</dbReference>
<evidence type="ECO:0000313" key="7">
    <source>
        <dbReference type="EMBL" id="KIQ70953.1"/>
    </source>
</evidence>
<evidence type="ECO:0000256" key="6">
    <source>
        <dbReference type="SAM" id="Phobius"/>
    </source>
</evidence>
<sequence>MLFLIFLVAALAAGATGAAFPPGAWYERLQKPTWVPPNAAFPIVWTVLYVLMAIAGARVAGEPDSGAAMAFWALQIALNALWTPLFFGLRRMQWAMVVMGLLWLAVLGCLIAHWRVDWVSGLMFVPYLAWVTTAGALNWSVLRLNPGVQPLDTSRL</sequence>
<dbReference type="CDD" id="cd15904">
    <property type="entry name" value="TSPO_MBR"/>
    <property type="match status" value="1"/>
</dbReference>
<name>A0A0D0QIR2_9RHOB</name>
<proteinExistence type="inferred from homology"/>
<dbReference type="GO" id="GO:0016020">
    <property type="term" value="C:membrane"/>
    <property type="evidence" value="ECO:0007669"/>
    <property type="project" value="UniProtKB-SubCell"/>
</dbReference>
<feature type="transmembrane region" description="Helical" evidence="6">
    <location>
        <begin position="93"/>
        <end position="112"/>
    </location>
</feature>
<keyword evidence="3 6" id="KW-0812">Transmembrane</keyword>
<keyword evidence="4 6" id="KW-1133">Transmembrane helix</keyword>
<dbReference type="Proteomes" id="UP000035100">
    <property type="component" value="Unassembled WGS sequence"/>
</dbReference>
<dbReference type="InterPro" id="IPR004307">
    <property type="entry name" value="TspO_MBR"/>
</dbReference>
<evidence type="ECO:0000256" key="3">
    <source>
        <dbReference type="ARBA" id="ARBA00022692"/>
    </source>
</evidence>
<evidence type="ECO:0000313" key="8">
    <source>
        <dbReference type="Proteomes" id="UP000035100"/>
    </source>
</evidence>
<evidence type="ECO:0000256" key="2">
    <source>
        <dbReference type="ARBA" id="ARBA00007524"/>
    </source>
</evidence>
<keyword evidence="5 6" id="KW-0472">Membrane</keyword>
<dbReference type="PIRSF" id="PIRSF005859">
    <property type="entry name" value="PBR"/>
    <property type="match status" value="1"/>
</dbReference>
<gene>
    <name evidence="7" type="ORF">Wenmar_00329</name>
</gene>
<dbReference type="EMBL" id="AONG01000003">
    <property type="protein sequence ID" value="KIQ70953.1"/>
    <property type="molecule type" value="Genomic_DNA"/>
</dbReference>
<evidence type="ECO:0000256" key="1">
    <source>
        <dbReference type="ARBA" id="ARBA00004141"/>
    </source>
</evidence>
<dbReference type="STRING" id="1123501.Wenmar_00329"/>
<dbReference type="NCBIfam" id="NF047825">
    <property type="entry name" value="T-richsensTspOAlph"/>
    <property type="match status" value="1"/>
</dbReference>
<dbReference type="FunFam" id="1.20.1260.100:FF:000001">
    <property type="entry name" value="translocator protein 2"/>
    <property type="match status" value="1"/>
</dbReference>